<evidence type="ECO:0000313" key="3">
    <source>
        <dbReference type="Proteomes" id="UP001597497"/>
    </source>
</evidence>
<keyword evidence="1" id="KW-0319">Glycerol metabolism</keyword>
<keyword evidence="1" id="KW-0805">Transcription regulation</keyword>
<dbReference type="PIRSF" id="PIRSF016897">
    <property type="entry name" value="GlpP"/>
    <property type="match status" value="1"/>
</dbReference>
<accession>A0ABW5R843</accession>
<protein>
    <recommendedName>
        <fullName evidence="1">Glycerol uptake operon antiterminator regulatory protein</fullName>
    </recommendedName>
</protein>
<dbReference type="SUPFAM" id="SSF110391">
    <property type="entry name" value="GlpP-like"/>
    <property type="match status" value="1"/>
</dbReference>
<dbReference type="Pfam" id="PF04309">
    <property type="entry name" value="G3P_antiterm"/>
    <property type="match status" value="1"/>
</dbReference>
<dbReference type="Proteomes" id="UP001597497">
    <property type="component" value="Unassembled WGS sequence"/>
</dbReference>
<dbReference type="PANTHER" id="PTHR35787:SF1">
    <property type="entry name" value="GLYCEROL UPTAKE OPERON ANTITERMINATOR REGULATORY PROTEIN"/>
    <property type="match status" value="1"/>
</dbReference>
<dbReference type="PANTHER" id="PTHR35787">
    <property type="entry name" value="GLYCEROL UPTAKE OPERON ANTITERMINATOR REGULATORY PROTEIN"/>
    <property type="match status" value="1"/>
</dbReference>
<sequence length="192" mass="21511">MELGTQLKMIQAQRIIPAARKLKDLEKLWEMDYKTIILLDSHINQLKSIVGSTQKHGKRILVHLDLVQGLKSDEFGAEFVSQTIRPDGVITTRGSTVPKIKQNKLISVQRMFLLDSSALQKAIRLVEKTKPDVIEVLPGVIPHMIEKVHQETRLPVIAGGLIETQEQIEQALEAGAAAVTTSRVELWKAYHP</sequence>
<organism evidence="2 3">
    <name type="scientific">Marinicrinis sediminis</name>
    <dbReference type="NCBI Taxonomy" id="1652465"/>
    <lineage>
        <taxon>Bacteria</taxon>
        <taxon>Bacillati</taxon>
        <taxon>Bacillota</taxon>
        <taxon>Bacilli</taxon>
        <taxon>Bacillales</taxon>
        <taxon>Paenibacillaceae</taxon>
    </lineage>
</organism>
<reference evidence="3" key="1">
    <citation type="journal article" date="2019" name="Int. J. Syst. Evol. Microbiol.">
        <title>The Global Catalogue of Microorganisms (GCM) 10K type strain sequencing project: providing services to taxonomists for standard genome sequencing and annotation.</title>
        <authorList>
            <consortium name="The Broad Institute Genomics Platform"/>
            <consortium name="The Broad Institute Genome Sequencing Center for Infectious Disease"/>
            <person name="Wu L."/>
            <person name="Ma J."/>
        </authorList>
    </citation>
    <scope>NUCLEOTIDE SEQUENCE [LARGE SCALE GENOMIC DNA]</scope>
    <source>
        <strain evidence="3">KCTC 33676</strain>
    </source>
</reference>
<keyword evidence="3" id="KW-1185">Reference proteome</keyword>
<dbReference type="RefSeq" id="WP_379928178.1">
    <property type="nucleotide sequence ID" value="NZ_JBHUMM010000005.1"/>
</dbReference>
<evidence type="ECO:0000313" key="2">
    <source>
        <dbReference type="EMBL" id="MFD2670755.1"/>
    </source>
</evidence>
<proteinExistence type="predicted"/>
<dbReference type="InterPro" id="IPR013785">
    <property type="entry name" value="Aldolase_TIM"/>
</dbReference>
<keyword evidence="1" id="KW-0694">RNA-binding</keyword>
<name>A0ABW5R843_9BACL</name>
<evidence type="ECO:0000256" key="1">
    <source>
        <dbReference type="PIRNR" id="PIRNR016897"/>
    </source>
</evidence>
<keyword evidence="1" id="KW-0804">Transcription</keyword>
<dbReference type="Gene3D" id="3.20.20.70">
    <property type="entry name" value="Aldolase class I"/>
    <property type="match status" value="1"/>
</dbReference>
<comment type="caution">
    <text evidence="2">The sequence shown here is derived from an EMBL/GenBank/DDBJ whole genome shotgun (WGS) entry which is preliminary data.</text>
</comment>
<dbReference type="InterPro" id="IPR006699">
    <property type="entry name" value="GlpP"/>
</dbReference>
<gene>
    <name evidence="2" type="ORF">ACFSUC_03910</name>
</gene>
<dbReference type="EMBL" id="JBHUMM010000005">
    <property type="protein sequence ID" value="MFD2670755.1"/>
    <property type="molecule type" value="Genomic_DNA"/>
</dbReference>
<comment type="function">
    <text evidence="1">Regulates expression of the glpD operon. In the presence of glycerol 3-phosphate (G3P) causes antitermination of transcription of glpD at the inverted repeat of the leader region to enhance its transcription. Binds and stabilizes glpD leader mRNA.</text>
</comment>